<evidence type="ECO:0000256" key="1">
    <source>
        <dbReference type="ARBA" id="ARBA00009861"/>
    </source>
</evidence>
<dbReference type="Proteomes" id="UP001190926">
    <property type="component" value="Unassembled WGS sequence"/>
</dbReference>
<name>A0AAD4IPF4_PERFH</name>
<dbReference type="SUPFAM" id="SSF52777">
    <property type="entry name" value="CoA-dependent acyltransferases"/>
    <property type="match status" value="1"/>
</dbReference>
<gene>
    <name evidence="5" type="ORF">C2S53_001074</name>
</gene>
<dbReference type="PANTHER" id="PTHR31642">
    <property type="entry name" value="TRICHOTHECENE 3-O-ACETYLTRANSFERASE"/>
    <property type="match status" value="1"/>
</dbReference>
<reference evidence="5 6" key="1">
    <citation type="journal article" date="2021" name="Nat. Commun.">
        <title>Incipient diploidization of the medicinal plant Perilla within 10,000 years.</title>
        <authorList>
            <person name="Zhang Y."/>
            <person name="Shen Q."/>
            <person name="Leng L."/>
            <person name="Zhang D."/>
            <person name="Chen S."/>
            <person name="Shi Y."/>
            <person name="Ning Z."/>
            <person name="Chen S."/>
        </authorList>
    </citation>
    <scope>NUCLEOTIDE SEQUENCE [LARGE SCALE GENOMIC DNA]</scope>
    <source>
        <strain evidence="6">cv. PC099</strain>
    </source>
</reference>
<dbReference type="FunFam" id="3.30.559.10:FF:000008">
    <property type="entry name" value="Tryptamine hydroxycinnamoyl transferase"/>
    <property type="match status" value="1"/>
</dbReference>
<dbReference type="AlphaFoldDB" id="A0AAD4IPF4"/>
<dbReference type="GO" id="GO:0016747">
    <property type="term" value="F:acyltransferase activity, transferring groups other than amino-acyl groups"/>
    <property type="evidence" value="ECO:0007669"/>
    <property type="project" value="TreeGrafter"/>
</dbReference>
<keyword evidence="3" id="KW-0012">Acyltransferase</keyword>
<proteinExistence type="inferred from homology"/>
<evidence type="ECO:0000256" key="2">
    <source>
        <dbReference type="ARBA" id="ARBA00022679"/>
    </source>
</evidence>
<organism evidence="5 6">
    <name type="scientific">Perilla frutescens var. hirtella</name>
    <name type="common">Perilla citriodora</name>
    <name type="synonym">Perilla setoyensis</name>
    <dbReference type="NCBI Taxonomy" id="608512"/>
    <lineage>
        <taxon>Eukaryota</taxon>
        <taxon>Viridiplantae</taxon>
        <taxon>Streptophyta</taxon>
        <taxon>Embryophyta</taxon>
        <taxon>Tracheophyta</taxon>
        <taxon>Spermatophyta</taxon>
        <taxon>Magnoliopsida</taxon>
        <taxon>eudicotyledons</taxon>
        <taxon>Gunneridae</taxon>
        <taxon>Pentapetalae</taxon>
        <taxon>asterids</taxon>
        <taxon>lamiids</taxon>
        <taxon>Lamiales</taxon>
        <taxon>Lamiaceae</taxon>
        <taxon>Nepetoideae</taxon>
        <taxon>Elsholtzieae</taxon>
        <taxon>Perilla</taxon>
    </lineage>
</organism>
<feature type="region of interest" description="Disordered" evidence="4">
    <location>
        <begin position="196"/>
        <end position="225"/>
    </location>
</feature>
<evidence type="ECO:0000256" key="3">
    <source>
        <dbReference type="ARBA" id="ARBA00023315"/>
    </source>
</evidence>
<dbReference type="PANTHER" id="PTHR31642:SF324">
    <property type="entry name" value="SPERMIDINE HYDROXYCINNAMOYL TRANSFERASE"/>
    <property type="match status" value="1"/>
</dbReference>
<dbReference type="Pfam" id="PF02458">
    <property type="entry name" value="Transferase"/>
    <property type="match status" value="1"/>
</dbReference>
<dbReference type="EMBL" id="SDAM02029543">
    <property type="protein sequence ID" value="KAH6756672.1"/>
    <property type="molecule type" value="Genomic_DNA"/>
</dbReference>
<protein>
    <submittedName>
        <fullName evidence="5">Spermidine hydroxycinnamoyl transferase</fullName>
    </submittedName>
</protein>
<keyword evidence="2 5" id="KW-0808">Transferase</keyword>
<sequence>MKVTITRSCTVQPAEPTFNGCMPLTESDQTGVLTHVPTIYFYRPSQNWLTPKHTIFTTLQTSLAKALVRFYPLAGRLRWLEGGRFELHCNSSGAHLIEADSDATLSDLGDFTPSPNFHHLIPQINYSSPIEEIPLLTMQLTKFRCGGITLGYSISHAVVDGQSALHFISEWASIARGEPLLTPLYLDRKLLRAGDPPPSAPARFEHPQFDPPPLLLGQSSSKEEREKETTVAMLKLSKLQVEMLKNEANRDTDGTARAYTRYETIAGHIWRCACRARGHEPEQPTALGICVDVRRRVQPPLPGKFFGNAIIDVIARGQSGELVARPLGYAAGRIREAIDGVTNEYVHSAIDFLKNLEDFSRLQDIHALRTKEGPFYGNPNIGVVSWMALPLRGVDFGWGKEIFMAPGTHDCDGDSLILPGCDGDGGLVVALCLQAACMDEFKKFFYENI</sequence>
<evidence type="ECO:0000313" key="5">
    <source>
        <dbReference type="EMBL" id="KAH6756672.1"/>
    </source>
</evidence>
<comment type="similarity">
    <text evidence="1">Belongs to the plant acyltransferase family.</text>
</comment>
<evidence type="ECO:0000256" key="4">
    <source>
        <dbReference type="SAM" id="MobiDB-lite"/>
    </source>
</evidence>
<comment type="caution">
    <text evidence="5">The sequence shown here is derived from an EMBL/GenBank/DDBJ whole genome shotgun (WGS) entry which is preliminary data.</text>
</comment>
<dbReference type="InterPro" id="IPR023213">
    <property type="entry name" value="CAT-like_dom_sf"/>
</dbReference>
<evidence type="ECO:0000313" key="6">
    <source>
        <dbReference type="Proteomes" id="UP001190926"/>
    </source>
</evidence>
<keyword evidence="6" id="KW-1185">Reference proteome</keyword>
<accession>A0AAD4IPF4</accession>
<dbReference type="Gene3D" id="3.30.559.10">
    <property type="entry name" value="Chloramphenicol acetyltransferase-like domain"/>
    <property type="match status" value="2"/>
</dbReference>
<dbReference type="InterPro" id="IPR050317">
    <property type="entry name" value="Plant_Fungal_Acyltransferase"/>
</dbReference>